<gene>
    <name evidence="12" type="primary">Dana\GF14104</name>
    <name evidence="12" type="synonym">dana_GLEANR_14865</name>
    <name evidence="12" type="ORF">GF14104</name>
</gene>
<dbReference type="AlphaFoldDB" id="B3MJF9"/>
<dbReference type="Proteomes" id="UP000007801">
    <property type="component" value="Unassembled WGS sequence"/>
</dbReference>
<evidence type="ECO:0000256" key="10">
    <source>
        <dbReference type="ARBA" id="ARBA00023136"/>
    </source>
</evidence>
<evidence type="ECO:0000256" key="9">
    <source>
        <dbReference type="ARBA" id="ARBA00022989"/>
    </source>
</evidence>
<comment type="pathway">
    <text evidence="3 11">Protein modification; protein glycosylation.</text>
</comment>
<evidence type="ECO:0000256" key="5">
    <source>
        <dbReference type="ARBA" id="ARBA00017611"/>
    </source>
</evidence>
<evidence type="ECO:0000256" key="2">
    <source>
        <dbReference type="ARBA" id="ARBA00004115"/>
    </source>
</evidence>
<keyword evidence="8 11" id="KW-0256">Endoplasmic reticulum</keyword>
<evidence type="ECO:0000256" key="1">
    <source>
        <dbReference type="ARBA" id="ARBA00002791"/>
    </source>
</evidence>
<evidence type="ECO:0000256" key="11">
    <source>
        <dbReference type="RuleBase" id="RU361143"/>
    </source>
</evidence>
<dbReference type="InParanoid" id="B3MJF9"/>
<keyword evidence="12" id="KW-0808">Transferase</keyword>
<dbReference type="EMBL" id="CH902620">
    <property type="protein sequence ID" value="EDV32327.2"/>
    <property type="molecule type" value="Genomic_DNA"/>
</dbReference>
<comment type="function">
    <text evidence="1 11">Subunit of the oligosaccharyl transferase (OST) complex that catalyzes the initial transfer of a defined glycan (Glc(3)Man(9)GlcNAc(2) in eukaryotes) from the lipid carrier dolichol-pyrophosphate to an asparagine residue within an Asn-X-Ser/Thr consensus motif in nascent polypeptide chains, the first step in protein N-glycosylation. N-glycosylation occurs cotranslationally and the complex associates with the Sec61 complex at the channel-forming translocon complex that mediates protein translocation across the endoplasmic reticulum (ER). All subunits are required for a maximal enzyme activity.</text>
</comment>
<dbReference type="UniPathway" id="UPA00378"/>
<keyword evidence="9 11" id="KW-1133">Transmembrane helix</keyword>
<comment type="similarity">
    <text evidence="4 11">Belongs to the OST1 family.</text>
</comment>
<evidence type="ECO:0000256" key="8">
    <source>
        <dbReference type="ARBA" id="ARBA00022824"/>
    </source>
</evidence>
<dbReference type="PANTHER" id="PTHR21049">
    <property type="entry name" value="RIBOPHORIN I"/>
    <property type="match status" value="1"/>
</dbReference>
<dbReference type="FunCoup" id="B3MJF9">
    <property type="interactions" value="2189"/>
</dbReference>
<evidence type="ECO:0000256" key="7">
    <source>
        <dbReference type="ARBA" id="ARBA00022729"/>
    </source>
</evidence>
<dbReference type="InterPro" id="IPR007676">
    <property type="entry name" value="Ribophorin_I"/>
</dbReference>
<evidence type="ECO:0000256" key="4">
    <source>
        <dbReference type="ARBA" id="ARBA00008905"/>
    </source>
</evidence>
<keyword evidence="13" id="KW-1185">Reference proteome</keyword>
<accession>B3MJF9</accession>
<protein>
    <recommendedName>
        <fullName evidence="5 11">Dolichyl-diphosphooligosaccharide--protein glycosyltransferase subunit 1</fullName>
    </recommendedName>
</protein>
<dbReference type="GO" id="GO:0008250">
    <property type="term" value="C:oligosaccharyltransferase complex"/>
    <property type="evidence" value="ECO:0007669"/>
    <property type="project" value="UniProtKB-UniRule"/>
</dbReference>
<dbReference type="GO" id="GO:0016757">
    <property type="term" value="F:glycosyltransferase activity"/>
    <property type="evidence" value="ECO:0007669"/>
    <property type="project" value="UniProtKB-KW"/>
</dbReference>
<evidence type="ECO:0000313" key="13">
    <source>
        <dbReference type="Proteomes" id="UP000007801"/>
    </source>
</evidence>
<dbReference type="OrthoDB" id="310030at2759"/>
<dbReference type="Pfam" id="PF04597">
    <property type="entry name" value="Ribophorin_I"/>
    <property type="match status" value="1"/>
</dbReference>
<name>B3MJF9_DROAN</name>
<organism evidence="12 13">
    <name type="scientific">Drosophila ananassae</name>
    <name type="common">Fruit fly</name>
    <dbReference type="NCBI Taxonomy" id="7217"/>
    <lineage>
        <taxon>Eukaryota</taxon>
        <taxon>Metazoa</taxon>
        <taxon>Ecdysozoa</taxon>
        <taxon>Arthropoda</taxon>
        <taxon>Hexapoda</taxon>
        <taxon>Insecta</taxon>
        <taxon>Pterygota</taxon>
        <taxon>Neoptera</taxon>
        <taxon>Endopterygota</taxon>
        <taxon>Diptera</taxon>
        <taxon>Brachycera</taxon>
        <taxon>Muscomorpha</taxon>
        <taxon>Ephydroidea</taxon>
        <taxon>Drosophilidae</taxon>
        <taxon>Drosophila</taxon>
        <taxon>Sophophora</taxon>
    </lineage>
</organism>
<feature type="transmembrane region" description="Helical" evidence="11">
    <location>
        <begin position="456"/>
        <end position="475"/>
    </location>
</feature>
<dbReference type="PANTHER" id="PTHR21049:SF0">
    <property type="entry name" value="DOLICHYL-DIPHOSPHOOLIGOSACCHARIDE--PROTEIN GLYCOSYLTRANSFERASE SUBUNIT 1"/>
    <property type="match status" value="1"/>
</dbReference>
<dbReference type="eggNOG" id="KOG2291">
    <property type="taxonomic scope" value="Eukaryota"/>
</dbReference>
<proteinExistence type="inferred from homology"/>
<dbReference type="HOGENOM" id="CLU_031381_0_1_1"/>
<evidence type="ECO:0000256" key="3">
    <source>
        <dbReference type="ARBA" id="ARBA00004922"/>
    </source>
</evidence>
<keyword evidence="12" id="KW-0328">Glycosyltransferase</keyword>
<evidence type="ECO:0000256" key="6">
    <source>
        <dbReference type="ARBA" id="ARBA00022692"/>
    </source>
</evidence>
<dbReference type="GO" id="GO:0018279">
    <property type="term" value="P:protein N-linked glycosylation via asparagine"/>
    <property type="evidence" value="ECO:0007669"/>
    <property type="project" value="TreeGrafter"/>
</dbReference>
<sequence>MPKSGERATLAKPAPNVLKLPYRFDILLKYVSKFELKMGTNFVIYLALGALLCLSKVQAEIVNLNVERSLDLTSQLVRATTKISTEDTAGKPISEYVFFVDEPSLAYISVKDNADKNVQIRKNELAKGEESYTLTFPKAAAKQTFVVETVSSKNILPHPLEIRQNDKQFVKYIGHLHFYSKYKTNSQKTSAKLSSSNILSHTQVKPFSVASTKITFGPYENVEAFSLEPLVIHYENSSPFVTVNSLERTLEISHWGNIAVKESIQMTHTGAKLKGSFSRYDFQKEARSGQSALKSYKTYLPASASGVYYRDTNGNISTSNMNSGRDFIELELRPRFPLFGGWKTQYTLGYNVPSYEYMFSDGNKYQLKMHLIDHIYDNMAIDEATIKIILPEGSSDIKLSTPYTISRLPNELVHTYLDTTGRPVISFSKSNLVESHISDFTLYYSFSKISLLQEPLLVSGFIYIIFVFTIVFLRLDFSITSHSHKE</sequence>
<dbReference type="STRING" id="7217.B3MJF9"/>
<keyword evidence="7" id="KW-0732">Signal</keyword>
<reference evidence="12 13" key="1">
    <citation type="journal article" date="2007" name="Nature">
        <title>Evolution of genes and genomes on the Drosophila phylogeny.</title>
        <authorList>
            <consortium name="Drosophila 12 Genomes Consortium"/>
            <person name="Clark A.G."/>
            <person name="Eisen M.B."/>
            <person name="Smith D.R."/>
            <person name="Bergman C.M."/>
            <person name="Oliver B."/>
            <person name="Markow T.A."/>
            <person name="Kaufman T.C."/>
            <person name="Kellis M."/>
            <person name="Gelbart W."/>
            <person name="Iyer V.N."/>
            <person name="Pollard D.A."/>
            <person name="Sackton T.B."/>
            <person name="Larracuente A.M."/>
            <person name="Singh N.D."/>
            <person name="Abad J.P."/>
            <person name="Abt D.N."/>
            <person name="Adryan B."/>
            <person name="Aguade M."/>
            <person name="Akashi H."/>
            <person name="Anderson W.W."/>
            <person name="Aquadro C.F."/>
            <person name="Ardell D.H."/>
            <person name="Arguello R."/>
            <person name="Artieri C.G."/>
            <person name="Barbash D.A."/>
            <person name="Barker D."/>
            <person name="Barsanti P."/>
            <person name="Batterham P."/>
            <person name="Batzoglou S."/>
            <person name="Begun D."/>
            <person name="Bhutkar A."/>
            <person name="Blanco E."/>
            <person name="Bosak S.A."/>
            <person name="Bradley R.K."/>
            <person name="Brand A.D."/>
            <person name="Brent M.R."/>
            <person name="Brooks A.N."/>
            <person name="Brown R.H."/>
            <person name="Butlin R.K."/>
            <person name="Caggese C."/>
            <person name="Calvi B.R."/>
            <person name="Bernardo de Carvalho A."/>
            <person name="Caspi A."/>
            <person name="Castrezana S."/>
            <person name="Celniker S.E."/>
            <person name="Chang J.L."/>
            <person name="Chapple C."/>
            <person name="Chatterji S."/>
            <person name="Chinwalla A."/>
            <person name="Civetta A."/>
            <person name="Clifton S.W."/>
            <person name="Comeron J.M."/>
            <person name="Costello J.C."/>
            <person name="Coyne J.A."/>
            <person name="Daub J."/>
            <person name="David R.G."/>
            <person name="Delcher A.L."/>
            <person name="Delehaunty K."/>
            <person name="Do C.B."/>
            <person name="Ebling H."/>
            <person name="Edwards K."/>
            <person name="Eickbush T."/>
            <person name="Evans J.D."/>
            <person name="Filipski A."/>
            <person name="Findeiss S."/>
            <person name="Freyhult E."/>
            <person name="Fulton L."/>
            <person name="Fulton R."/>
            <person name="Garcia A.C."/>
            <person name="Gardiner A."/>
            <person name="Garfield D.A."/>
            <person name="Garvin B.E."/>
            <person name="Gibson G."/>
            <person name="Gilbert D."/>
            <person name="Gnerre S."/>
            <person name="Godfrey J."/>
            <person name="Good R."/>
            <person name="Gotea V."/>
            <person name="Gravely B."/>
            <person name="Greenberg A.J."/>
            <person name="Griffiths-Jones S."/>
            <person name="Gross S."/>
            <person name="Guigo R."/>
            <person name="Gustafson E.A."/>
            <person name="Haerty W."/>
            <person name="Hahn M.W."/>
            <person name="Halligan D.L."/>
            <person name="Halpern A.L."/>
            <person name="Halter G.M."/>
            <person name="Han M.V."/>
            <person name="Heger A."/>
            <person name="Hillier L."/>
            <person name="Hinrichs A.S."/>
            <person name="Holmes I."/>
            <person name="Hoskins R.A."/>
            <person name="Hubisz M.J."/>
            <person name="Hultmark D."/>
            <person name="Huntley M.A."/>
            <person name="Jaffe D.B."/>
            <person name="Jagadeeshan S."/>
            <person name="Jeck W.R."/>
            <person name="Johnson J."/>
            <person name="Jones C.D."/>
            <person name="Jordan W.C."/>
            <person name="Karpen G.H."/>
            <person name="Kataoka E."/>
            <person name="Keightley P.D."/>
            <person name="Kheradpour P."/>
            <person name="Kirkness E.F."/>
            <person name="Koerich L.B."/>
            <person name="Kristiansen K."/>
            <person name="Kudrna D."/>
            <person name="Kulathinal R.J."/>
            <person name="Kumar S."/>
            <person name="Kwok R."/>
            <person name="Lander E."/>
            <person name="Langley C.H."/>
            <person name="Lapoint R."/>
            <person name="Lazzaro B.P."/>
            <person name="Lee S.J."/>
            <person name="Levesque L."/>
            <person name="Li R."/>
            <person name="Lin C.F."/>
            <person name="Lin M.F."/>
            <person name="Lindblad-Toh K."/>
            <person name="Llopart A."/>
            <person name="Long M."/>
            <person name="Low L."/>
            <person name="Lozovsky E."/>
            <person name="Lu J."/>
            <person name="Luo M."/>
            <person name="Machado C.A."/>
            <person name="Makalowski W."/>
            <person name="Marzo M."/>
            <person name="Matsuda M."/>
            <person name="Matzkin L."/>
            <person name="McAllister B."/>
            <person name="McBride C.S."/>
            <person name="McKernan B."/>
            <person name="McKernan K."/>
            <person name="Mendez-Lago M."/>
            <person name="Minx P."/>
            <person name="Mollenhauer M.U."/>
            <person name="Montooth K."/>
            <person name="Mount S.M."/>
            <person name="Mu X."/>
            <person name="Myers E."/>
            <person name="Negre B."/>
            <person name="Newfeld S."/>
            <person name="Nielsen R."/>
            <person name="Noor M.A."/>
            <person name="O'Grady P."/>
            <person name="Pachter L."/>
            <person name="Papaceit M."/>
            <person name="Parisi M.J."/>
            <person name="Parisi M."/>
            <person name="Parts L."/>
            <person name="Pedersen J.S."/>
            <person name="Pesole G."/>
            <person name="Phillippy A.M."/>
            <person name="Ponting C.P."/>
            <person name="Pop M."/>
            <person name="Porcelli D."/>
            <person name="Powell J.R."/>
            <person name="Prohaska S."/>
            <person name="Pruitt K."/>
            <person name="Puig M."/>
            <person name="Quesneville H."/>
            <person name="Ram K.R."/>
            <person name="Rand D."/>
            <person name="Rasmussen M.D."/>
            <person name="Reed L.K."/>
            <person name="Reenan R."/>
            <person name="Reily A."/>
            <person name="Remington K.A."/>
            <person name="Rieger T.T."/>
            <person name="Ritchie M.G."/>
            <person name="Robin C."/>
            <person name="Rogers Y.H."/>
            <person name="Rohde C."/>
            <person name="Rozas J."/>
            <person name="Rubenfield M.J."/>
            <person name="Ruiz A."/>
            <person name="Russo S."/>
            <person name="Salzberg S.L."/>
            <person name="Sanchez-Gracia A."/>
            <person name="Saranga D.J."/>
            <person name="Sato H."/>
            <person name="Schaeffer S.W."/>
            <person name="Schatz M.C."/>
            <person name="Schlenke T."/>
            <person name="Schwartz R."/>
            <person name="Segarra C."/>
            <person name="Singh R.S."/>
            <person name="Sirot L."/>
            <person name="Sirota M."/>
            <person name="Sisneros N.B."/>
            <person name="Smith C.D."/>
            <person name="Smith T.F."/>
            <person name="Spieth J."/>
            <person name="Stage D.E."/>
            <person name="Stark A."/>
            <person name="Stephan W."/>
            <person name="Strausberg R.L."/>
            <person name="Strempel S."/>
            <person name="Sturgill D."/>
            <person name="Sutton G."/>
            <person name="Sutton G.G."/>
            <person name="Tao W."/>
            <person name="Teichmann S."/>
            <person name="Tobari Y.N."/>
            <person name="Tomimura Y."/>
            <person name="Tsolas J.M."/>
            <person name="Valente V.L."/>
            <person name="Venter E."/>
            <person name="Venter J.C."/>
            <person name="Vicario S."/>
            <person name="Vieira F.G."/>
            <person name="Vilella A.J."/>
            <person name="Villasante A."/>
            <person name="Walenz B."/>
            <person name="Wang J."/>
            <person name="Wasserman M."/>
            <person name="Watts T."/>
            <person name="Wilson D."/>
            <person name="Wilson R.K."/>
            <person name="Wing R.A."/>
            <person name="Wolfner M.F."/>
            <person name="Wong A."/>
            <person name="Wong G.K."/>
            <person name="Wu C.I."/>
            <person name="Wu G."/>
            <person name="Yamamoto D."/>
            <person name="Yang H.P."/>
            <person name="Yang S.P."/>
            <person name="Yorke J.A."/>
            <person name="Yoshida K."/>
            <person name="Zdobnov E."/>
            <person name="Zhang P."/>
            <person name="Zhang Y."/>
            <person name="Zimin A.V."/>
            <person name="Baldwin J."/>
            <person name="Abdouelleil A."/>
            <person name="Abdulkadir J."/>
            <person name="Abebe A."/>
            <person name="Abera B."/>
            <person name="Abreu J."/>
            <person name="Acer S.C."/>
            <person name="Aftuck L."/>
            <person name="Alexander A."/>
            <person name="An P."/>
            <person name="Anderson E."/>
            <person name="Anderson S."/>
            <person name="Arachi H."/>
            <person name="Azer M."/>
            <person name="Bachantsang P."/>
            <person name="Barry A."/>
            <person name="Bayul T."/>
            <person name="Berlin A."/>
            <person name="Bessette D."/>
            <person name="Bloom T."/>
            <person name="Blye J."/>
            <person name="Boguslavskiy L."/>
            <person name="Bonnet C."/>
            <person name="Boukhgalter B."/>
            <person name="Bourzgui I."/>
            <person name="Brown A."/>
            <person name="Cahill P."/>
            <person name="Channer S."/>
            <person name="Cheshatsang Y."/>
            <person name="Chuda L."/>
            <person name="Citroen M."/>
            <person name="Collymore A."/>
            <person name="Cooke P."/>
            <person name="Costello M."/>
            <person name="D'Aco K."/>
            <person name="Daza R."/>
            <person name="De Haan G."/>
            <person name="DeGray S."/>
            <person name="DeMaso C."/>
            <person name="Dhargay N."/>
            <person name="Dooley K."/>
            <person name="Dooley E."/>
            <person name="Doricent M."/>
            <person name="Dorje P."/>
            <person name="Dorjee K."/>
            <person name="Dupes A."/>
            <person name="Elong R."/>
            <person name="Falk J."/>
            <person name="Farina A."/>
            <person name="Faro S."/>
            <person name="Ferguson D."/>
            <person name="Fisher S."/>
            <person name="Foley C.D."/>
            <person name="Franke A."/>
            <person name="Friedrich D."/>
            <person name="Gadbois L."/>
            <person name="Gearin G."/>
            <person name="Gearin C.R."/>
            <person name="Giannoukos G."/>
            <person name="Goode T."/>
            <person name="Graham J."/>
            <person name="Grandbois E."/>
            <person name="Grewal S."/>
            <person name="Gyaltsen K."/>
            <person name="Hafez N."/>
            <person name="Hagos B."/>
            <person name="Hall J."/>
            <person name="Henson C."/>
            <person name="Hollinger A."/>
            <person name="Honan T."/>
            <person name="Huard M.D."/>
            <person name="Hughes L."/>
            <person name="Hurhula B."/>
            <person name="Husby M.E."/>
            <person name="Kamat A."/>
            <person name="Kanga B."/>
            <person name="Kashin S."/>
            <person name="Khazanovich D."/>
            <person name="Kisner P."/>
            <person name="Lance K."/>
            <person name="Lara M."/>
            <person name="Lee W."/>
            <person name="Lennon N."/>
            <person name="Letendre F."/>
            <person name="LeVine R."/>
            <person name="Lipovsky A."/>
            <person name="Liu X."/>
            <person name="Liu J."/>
            <person name="Liu S."/>
            <person name="Lokyitsang T."/>
            <person name="Lokyitsang Y."/>
            <person name="Lubonja R."/>
            <person name="Lui A."/>
            <person name="MacDonald P."/>
            <person name="Magnisalis V."/>
            <person name="Maru K."/>
            <person name="Matthews C."/>
            <person name="McCusker W."/>
            <person name="McDonough S."/>
            <person name="Mehta T."/>
            <person name="Meldrim J."/>
            <person name="Meneus L."/>
            <person name="Mihai O."/>
            <person name="Mihalev A."/>
            <person name="Mihova T."/>
            <person name="Mittelman R."/>
            <person name="Mlenga V."/>
            <person name="Montmayeur A."/>
            <person name="Mulrain L."/>
            <person name="Navidi A."/>
            <person name="Naylor J."/>
            <person name="Negash T."/>
            <person name="Nguyen T."/>
            <person name="Nguyen N."/>
            <person name="Nicol R."/>
            <person name="Norbu C."/>
            <person name="Norbu N."/>
            <person name="Novod N."/>
            <person name="O'Neill B."/>
            <person name="Osman S."/>
            <person name="Markiewicz E."/>
            <person name="Oyono O.L."/>
            <person name="Patti C."/>
            <person name="Phunkhang P."/>
            <person name="Pierre F."/>
            <person name="Priest M."/>
            <person name="Raghuraman S."/>
            <person name="Rege F."/>
            <person name="Reyes R."/>
            <person name="Rise C."/>
            <person name="Rogov P."/>
            <person name="Ross K."/>
            <person name="Ryan E."/>
            <person name="Settipalli S."/>
            <person name="Shea T."/>
            <person name="Sherpa N."/>
            <person name="Shi L."/>
            <person name="Shih D."/>
            <person name="Sparrow T."/>
            <person name="Spaulding J."/>
            <person name="Stalker J."/>
            <person name="Stange-Thomann N."/>
            <person name="Stavropoulos S."/>
            <person name="Stone C."/>
            <person name="Strader C."/>
            <person name="Tesfaye S."/>
            <person name="Thomson T."/>
            <person name="Thoulutsang Y."/>
            <person name="Thoulutsang D."/>
            <person name="Topham K."/>
            <person name="Topping I."/>
            <person name="Tsamla T."/>
            <person name="Vassiliev H."/>
            <person name="Vo A."/>
            <person name="Wangchuk T."/>
            <person name="Wangdi T."/>
            <person name="Weiand M."/>
            <person name="Wilkinson J."/>
            <person name="Wilson A."/>
            <person name="Yadav S."/>
            <person name="Young G."/>
            <person name="Yu Q."/>
            <person name="Zembek L."/>
            <person name="Zhong D."/>
            <person name="Zimmer A."/>
            <person name="Zwirko Z."/>
            <person name="Jaffe D.B."/>
            <person name="Alvarez P."/>
            <person name="Brockman W."/>
            <person name="Butler J."/>
            <person name="Chin C."/>
            <person name="Gnerre S."/>
            <person name="Grabherr M."/>
            <person name="Kleber M."/>
            <person name="Mauceli E."/>
            <person name="MacCallum I."/>
        </authorList>
    </citation>
    <scope>NUCLEOTIDE SEQUENCE [LARGE SCALE GENOMIC DNA]</scope>
    <source>
        <strain evidence="13">Tucson 14024-0371.13</strain>
    </source>
</reference>
<keyword evidence="10 11" id="KW-0472">Membrane</keyword>
<keyword evidence="6 11" id="KW-0812">Transmembrane</keyword>
<comment type="subcellular location">
    <subcellularLocation>
        <location evidence="2 11">Endoplasmic reticulum membrane</location>
        <topology evidence="2 11">Single-pass type I membrane protein</topology>
    </subcellularLocation>
</comment>
<evidence type="ECO:0000313" key="12">
    <source>
        <dbReference type="EMBL" id="EDV32327.2"/>
    </source>
</evidence>
<comment type="subunit">
    <text evidence="11">Component of the oligosaccharyltransferase (OST) complex.</text>
</comment>